<keyword evidence="3" id="KW-1185">Reference proteome</keyword>
<dbReference type="PANTHER" id="PTHR47934:SF6">
    <property type="entry name" value="MITOCHONDRIAL GROUP I INTRON SPLICING FACTOR CCM1-RELATED"/>
    <property type="match status" value="1"/>
</dbReference>
<gene>
    <name evidence="2" type="ORF">IFR04_007637</name>
</gene>
<dbReference type="GO" id="GO:0005739">
    <property type="term" value="C:mitochondrion"/>
    <property type="evidence" value="ECO:0007669"/>
    <property type="project" value="TreeGrafter"/>
</dbReference>
<dbReference type="AlphaFoldDB" id="A0A8H7THF7"/>
<organism evidence="2 3">
    <name type="scientific">Cadophora malorum</name>
    <dbReference type="NCBI Taxonomy" id="108018"/>
    <lineage>
        <taxon>Eukaryota</taxon>
        <taxon>Fungi</taxon>
        <taxon>Dikarya</taxon>
        <taxon>Ascomycota</taxon>
        <taxon>Pezizomycotina</taxon>
        <taxon>Leotiomycetes</taxon>
        <taxon>Helotiales</taxon>
        <taxon>Ploettnerulaceae</taxon>
        <taxon>Cadophora</taxon>
    </lineage>
</organism>
<comment type="caution">
    <text evidence="2">The sequence shown here is derived from an EMBL/GenBank/DDBJ whole genome shotgun (WGS) entry which is preliminary data.</text>
</comment>
<dbReference type="Proteomes" id="UP000664132">
    <property type="component" value="Unassembled WGS sequence"/>
</dbReference>
<name>A0A8H7THF7_9HELO</name>
<evidence type="ECO:0008006" key="4">
    <source>
        <dbReference type="Google" id="ProtNLM"/>
    </source>
</evidence>
<reference evidence="2" key="1">
    <citation type="submission" date="2021-02" db="EMBL/GenBank/DDBJ databases">
        <title>Genome sequence Cadophora malorum strain M34.</title>
        <authorList>
            <person name="Stefanovic E."/>
            <person name="Vu D."/>
            <person name="Scully C."/>
            <person name="Dijksterhuis J."/>
            <person name="Roader J."/>
            <person name="Houbraken J."/>
        </authorList>
    </citation>
    <scope>NUCLEOTIDE SEQUENCE</scope>
    <source>
        <strain evidence="2">M34</strain>
    </source>
</reference>
<dbReference type="GO" id="GO:0007005">
    <property type="term" value="P:mitochondrion organization"/>
    <property type="evidence" value="ECO:0007669"/>
    <property type="project" value="TreeGrafter"/>
</dbReference>
<evidence type="ECO:0000313" key="3">
    <source>
        <dbReference type="Proteomes" id="UP000664132"/>
    </source>
</evidence>
<dbReference type="GO" id="GO:0006396">
    <property type="term" value="P:RNA processing"/>
    <property type="evidence" value="ECO:0007669"/>
    <property type="project" value="TreeGrafter"/>
</dbReference>
<dbReference type="Gene3D" id="1.25.40.10">
    <property type="entry name" value="Tetratricopeptide repeat domain"/>
    <property type="match status" value="2"/>
</dbReference>
<feature type="compositionally biased region" description="Basic and acidic residues" evidence="1">
    <location>
        <begin position="106"/>
        <end position="118"/>
    </location>
</feature>
<dbReference type="EMBL" id="JAFJYH010000110">
    <property type="protein sequence ID" value="KAG4419225.1"/>
    <property type="molecule type" value="Genomic_DNA"/>
</dbReference>
<dbReference type="OrthoDB" id="185373at2759"/>
<sequence>MPTTLPVPSKGALRALRKLALGTSCTIAFGAGLLTEDRRRRIHSAREVHENAKKLKSSRKYHSAGASSLEALEGQSLQYRDAAFWLPSNVMKSTAATVQNTSANPDHLRIDSPAEKQQSKKPSAILTYSQPHSRIASIPSLNDSRPSLEYGTSEYEPSPKQRSHNRQQKLASTVTRLLAQDPPDVDEAAAIFFDSLEEHLFVGRSGLSQRLINASVRLSQACWQEAMTASASKILDVILSYGQISEEDFWKLGPASVIRSLISTRSDSGQISVDPNRLKKACSIYLTAFKEKPKQMSPEVSSIGRDLCRATCQQGMFDLTLAIFTRLESCRVGEPPMVVDCLIKARHGKCHHKRMFRDFQGLYTQTHPDQVQFFQVVGLVIDSTLILGKLDQAEQVLSAANLMAEGDELEMSTTWFLRVLGEEYRTHRDLVRLQALFRRLLPLSSRTRHPQALYGAMIQFCIESRDEELALSYYNELRESHEPRREDLRIYGHFALAKAYRGDWEGVREDFHKMKQHVPEDDEVYSSIFTPILKEFANSHCVDEIEDFIQYFLVRFHLRTTSLVMNAMIDVYSKAHEVDAISRWIDYAKADGYVVESTTFNTILRNCATQFQFSFDECFRLYSLVRSLGVDMVNNNSLSILRTVAMTRSPNEATKNQRLQRLKRLDDPVQVSGSNEVYRAMTTTFAQNNNIAVLKIYKQAQHDNIRLDSKHLDLAVRTSLRLHGANVDEPALLIRDAQGNGSMDVTHAIASIFISQMSELQEDGSQADVLVELADRTISSFEKWEMKVPQKVITHAASVLQRQGKNRMAIDLWDSMSRRLSIPSSNFDLASLTTLLQAYVELRDGDGVRWVIRNLVANKLSPDTRLKAILKEARKEVGKQIDRNPYFGRLHEWWAILDEAHREVKEMRQEALLTKEEIKIKVIKIMETAMEDHAAQGRTAKVEGSQAQGQEGYQEKESDTYQGEGNWNDHDAGTSHGPRRLISAAGG</sequence>
<proteinExistence type="predicted"/>
<dbReference type="InterPro" id="IPR051114">
    <property type="entry name" value="Mito_RNA_Proc_CCM1"/>
</dbReference>
<protein>
    <recommendedName>
        <fullName evidence="4">Pentatricopeptide repeat protein</fullName>
    </recommendedName>
</protein>
<dbReference type="PANTHER" id="PTHR47934">
    <property type="entry name" value="PENTATRICOPEPTIDE REPEAT-CONTAINING PROTEIN PET309, MITOCHONDRIAL"/>
    <property type="match status" value="1"/>
</dbReference>
<dbReference type="InterPro" id="IPR011990">
    <property type="entry name" value="TPR-like_helical_dom_sf"/>
</dbReference>
<evidence type="ECO:0000256" key="1">
    <source>
        <dbReference type="SAM" id="MobiDB-lite"/>
    </source>
</evidence>
<evidence type="ECO:0000313" key="2">
    <source>
        <dbReference type="EMBL" id="KAG4419225.1"/>
    </source>
</evidence>
<feature type="region of interest" description="Disordered" evidence="1">
    <location>
        <begin position="100"/>
        <end position="168"/>
    </location>
</feature>
<dbReference type="GO" id="GO:0003729">
    <property type="term" value="F:mRNA binding"/>
    <property type="evidence" value="ECO:0007669"/>
    <property type="project" value="TreeGrafter"/>
</dbReference>
<feature type="region of interest" description="Disordered" evidence="1">
    <location>
        <begin position="934"/>
        <end position="987"/>
    </location>
</feature>
<accession>A0A8H7THF7</accession>